<evidence type="ECO:0000313" key="1">
    <source>
        <dbReference type="EMBL" id="RDK43364.1"/>
    </source>
</evidence>
<accession>A0A370PN83</accession>
<proteinExistence type="predicted"/>
<dbReference type="EMBL" id="KZ851851">
    <property type="protein sequence ID" value="RDK43364.1"/>
    <property type="molecule type" value="Genomic_DNA"/>
</dbReference>
<protein>
    <submittedName>
        <fullName evidence="1">Uncharacterized protein</fullName>
    </submittedName>
</protein>
<reference evidence="1 2" key="1">
    <citation type="submission" date="2018-07" db="EMBL/GenBank/DDBJ databases">
        <title>Section-level genome sequencing of Aspergillus section Nigri to investigate inter- and intra-species variation.</title>
        <authorList>
            <consortium name="DOE Joint Genome Institute"/>
            <person name="Vesth T.C."/>
            <person name="Nybo J.L."/>
            <person name="Theobald S."/>
            <person name="Frisvad J.C."/>
            <person name="Larsen T.O."/>
            <person name="Nielsen K.F."/>
            <person name="Hoof J.B."/>
            <person name="Brandl J."/>
            <person name="Salamov A."/>
            <person name="Riley R."/>
            <person name="Gladden J.M."/>
            <person name="Phatale P."/>
            <person name="Nielsen M.T."/>
            <person name="Lyhne E.K."/>
            <person name="Kogle M.E."/>
            <person name="Strasser K."/>
            <person name="McDonnell E."/>
            <person name="Barry K."/>
            <person name="Clum A."/>
            <person name="Chen C."/>
            <person name="Nolan M."/>
            <person name="Sandor L."/>
            <person name="Kuo A."/>
            <person name="Lipzen A."/>
            <person name="Hainaut M."/>
            <person name="Drula E."/>
            <person name="Tsang A."/>
            <person name="Magnuson J.K."/>
            <person name="Henrissat B."/>
            <person name="Wiebenga A."/>
            <person name="Simmons B.A."/>
            <person name="Makela M.R."/>
            <person name="De vries R.P."/>
            <person name="Grigoriev I.V."/>
            <person name="Mortensen U.H."/>
            <person name="Baker S.E."/>
            <person name="Andersen M.R."/>
        </authorList>
    </citation>
    <scope>NUCLEOTIDE SEQUENCE [LARGE SCALE GENOMIC DNA]</scope>
    <source>
        <strain evidence="1 2">ATCC 13157</strain>
    </source>
</reference>
<sequence>MALTGDQPARGLLSKINANLNYTPGCGPAVCSVLLVGCSGTLSIAPSIMLDPSSVPVPALPGLLASATFLQMGKECQEPTVRPGPARKGGRGEGGWPNAGAVRLLTEMILHPAIGIRAVFRRG</sequence>
<gene>
    <name evidence="1" type="ORF">M752DRAFT_275599</name>
</gene>
<name>A0A370PN83_ASPPH</name>
<dbReference type="Proteomes" id="UP000254937">
    <property type="component" value="Unassembled WGS sequence"/>
</dbReference>
<dbReference type="AlphaFoldDB" id="A0A370PN83"/>
<organism evidence="1 2">
    <name type="scientific">Aspergillus phoenicis ATCC 13157</name>
    <dbReference type="NCBI Taxonomy" id="1353007"/>
    <lineage>
        <taxon>Eukaryota</taxon>
        <taxon>Fungi</taxon>
        <taxon>Dikarya</taxon>
        <taxon>Ascomycota</taxon>
        <taxon>Pezizomycotina</taxon>
        <taxon>Eurotiomycetes</taxon>
        <taxon>Eurotiomycetidae</taxon>
        <taxon>Eurotiales</taxon>
        <taxon>Aspergillaceae</taxon>
        <taxon>Aspergillus</taxon>
    </lineage>
</organism>
<keyword evidence="2" id="KW-1185">Reference proteome</keyword>
<evidence type="ECO:0000313" key="2">
    <source>
        <dbReference type="Proteomes" id="UP000254937"/>
    </source>
</evidence>